<name>A0A0F7VMW7_STRLW</name>
<dbReference type="Proteomes" id="UP000035016">
    <property type="component" value="Chromosome Chromosome"/>
</dbReference>
<dbReference type="KEGG" id="sle:sle_00410"/>
<accession>A0A0F7VMW7</accession>
<sequence>MRKYHRAGDAVLVLEGPDKGRTLTISSTRMFATDNGYYLRGGSGLYSPQQVKLAAERAAGNPCGTACDARKHSVIDTCDHCRGTCLCTLHRELAADRAAEK</sequence>
<evidence type="ECO:0000313" key="2">
    <source>
        <dbReference type="Proteomes" id="UP000035016"/>
    </source>
</evidence>
<organism evidence="1 2">
    <name type="scientific">Streptomyces leeuwenhoekii</name>
    <dbReference type="NCBI Taxonomy" id="1437453"/>
    <lineage>
        <taxon>Bacteria</taxon>
        <taxon>Bacillati</taxon>
        <taxon>Actinomycetota</taxon>
        <taxon>Actinomycetes</taxon>
        <taxon>Kitasatosporales</taxon>
        <taxon>Streptomycetaceae</taxon>
        <taxon>Streptomyces</taxon>
    </lineage>
</organism>
<dbReference type="RefSeq" id="WP_157840619.1">
    <property type="nucleotide sequence ID" value="NZ_AZSD01000024.1"/>
</dbReference>
<protein>
    <submittedName>
        <fullName evidence="1">Uncharacterized protein</fullName>
    </submittedName>
</protein>
<reference evidence="1 2" key="1">
    <citation type="submission" date="2015-02" db="EMBL/GenBank/DDBJ databases">
        <authorList>
            <person name="Gomez-Escribano P.J."/>
        </authorList>
    </citation>
    <scope>NUCLEOTIDE SEQUENCE [LARGE SCALE GENOMIC DNA]</scope>
    <source>
        <strain evidence="2">C34 (DSM 42122 / NRRL B-24963)</strain>
    </source>
</reference>
<gene>
    <name evidence="1" type="primary">sle_00410</name>
</gene>
<dbReference type="EMBL" id="LN831790">
    <property type="protein sequence ID" value="CQR59503.1"/>
    <property type="molecule type" value="Genomic_DNA"/>
</dbReference>
<dbReference type="AlphaFoldDB" id="A0A0F7VMW7"/>
<evidence type="ECO:0000313" key="1">
    <source>
        <dbReference type="EMBL" id="CQR59503.1"/>
    </source>
</evidence>
<proteinExistence type="predicted"/>